<dbReference type="PANTHER" id="PTHR36757:SF1">
    <property type="entry name" value="GENOME ASSEMBLY, CHROMOSOME: A04"/>
    <property type="match status" value="1"/>
</dbReference>
<feature type="region of interest" description="Disordered" evidence="1">
    <location>
        <begin position="189"/>
        <end position="217"/>
    </location>
</feature>
<sequence>MAIDVCPDSPCLIMSPRISFSYDLNQSSEDATTELPHQRSDLTLLDSNSDFNFWVNESFTIESSAADELFSNGKILPMQIKKQSVSVSKQSDSVLKQSIQPKPTCISISKAEDIQNFRKKSLKDFLEANLEEDEKPTSKSFWQFKRSTSLNFESCKNSSLVRFLYRSNSTGSALNPKQSVLAKENQKQNLRKQSSLSSSSPFSHYYPYSSSQKPPLKKNCRSYGNTNCRSYGNTVRISPVLNIPPPCIATLFGFGSFCNGRDKMKKK</sequence>
<evidence type="ECO:0000313" key="2">
    <source>
        <dbReference type="EMBL" id="KAK6921723.1"/>
    </source>
</evidence>
<name>A0AAN8Z5V9_9MAGN</name>
<evidence type="ECO:0000256" key="1">
    <source>
        <dbReference type="SAM" id="MobiDB-lite"/>
    </source>
</evidence>
<dbReference type="Proteomes" id="UP001370490">
    <property type="component" value="Unassembled WGS sequence"/>
</dbReference>
<gene>
    <name evidence="2" type="ORF">RJ641_012230</name>
</gene>
<dbReference type="EMBL" id="JBAMMX010000019">
    <property type="protein sequence ID" value="KAK6921723.1"/>
    <property type="molecule type" value="Genomic_DNA"/>
</dbReference>
<organism evidence="2 3">
    <name type="scientific">Dillenia turbinata</name>
    <dbReference type="NCBI Taxonomy" id="194707"/>
    <lineage>
        <taxon>Eukaryota</taxon>
        <taxon>Viridiplantae</taxon>
        <taxon>Streptophyta</taxon>
        <taxon>Embryophyta</taxon>
        <taxon>Tracheophyta</taxon>
        <taxon>Spermatophyta</taxon>
        <taxon>Magnoliopsida</taxon>
        <taxon>eudicotyledons</taxon>
        <taxon>Gunneridae</taxon>
        <taxon>Pentapetalae</taxon>
        <taxon>Dilleniales</taxon>
        <taxon>Dilleniaceae</taxon>
        <taxon>Dillenia</taxon>
    </lineage>
</organism>
<proteinExistence type="predicted"/>
<evidence type="ECO:0000313" key="3">
    <source>
        <dbReference type="Proteomes" id="UP001370490"/>
    </source>
</evidence>
<dbReference type="AlphaFoldDB" id="A0AAN8Z5V9"/>
<accession>A0AAN8Z5V9</accession>
<keyword evidence="3" id="KW-1185">Reference proteome</keyword>
<protein>
    <submittedName>
        <fullName evidence="2">Uncharacterized protein</fullName>
    </submittedName>
</protein>
<comment type="caution">
    <text evidence="2">The sequence shown here is derived from an EMBL/GenBank/DDBJ whole genome shotgun (WGS) entry which is preliminary data.</text>
</comment>
<feature type="compositionally biased region" description="Low complexity" evidence="1">
    <location>
        <begin position="194"/>
        <end position="211"/>
    </location>
</feature>
<reference evidence="2 3" key="1">
    <citation type="submission" date="2023-12" db="EMBL/GenBank/DDBJ databases">
        <title>A high-quality genome assembly for Dillenia turbinata (Dilleniales).</title>
        <authorList>
            <person name="Chanderbali A."/>
        </authorList>
    </citation>
    <scope>NUCLEOTIDE SEQUENCE [LARGE SCALE GENOMIC DNA]</scope>
    <source>
        <strain evidence="2">LSX21</strain>
        <tissue evidence="2">Leaf</tissue>
    </source>
</reference>
<dbReference type="PANTHER" id="PTHR36757">
    <property type="entry name" value="BNAANNG22500D PROTEIN"/>
    <property type="match status" value="1"/>
</dbReference>